<dbReference type="PIRSF" id="PIRSF006060">
    <property type="entry name" value="AA_transporter"/>
    <property type="match status" value="1"/>
</dbReference>
<dbReference type="AlphaFoldDB" id="A0AAF1BNA4"/>
<feature type="transmembrane region" description="Helical" evidence="8">
    <location>
        <begin position="137"/>
        <end position="163"/>
    </location>
</feature>
<accession>A0AAF1BNA4</accession>
<dbReference type="RefSeq" id="XP_062623865.1">
    <property type="nucleotide sequence ID" value="XM_062767881.1"/>
</dbReference>
<feature type="region of interest" description="Disordered" evidence="7">
    <location>
        <begin position="1"/>
        <end position="39"/>
    </location>
</feature>
<evidence type="ECO:0000256" key="5">
    <source>
        <dbReference type="ARBA" id="ARBA00022989"/>
    </source>
</evidence>
<dbReference type="Gene3D" id="1.20.1740.10">
    <property type="entry name" value="Amino acid/polyamine transporter I"/>
    <property type="match status" value="1"/>
</dbReference>
<dbReference type="FunFam" id="1.20.1740.10:FF:000006">
    <property type="entry name" value="General amino acid permease"/>
    <property type="match status" value="1"/>
</dbReference>
<dbReference type="PANTHER" id="PTHR43341:SF1">
    <property type="entry name" value="GENERAL AMINO-ACID PERMEASE GAP1"/>
    <property type="match status" value="1"/>
</dbReference>
<feature type="transmembrane region" description="Helical" evidence="8">
    <location>
        <begin position="206"/>
        <end position="224"/>
    </location>
</feature>
<protein>
    <submittedName>
        <fullName evidence="10">Arginine permease CAN1</fullName>
    </submittedName>
</protein>
<gene>
    <name evidence="10" type="primary">CAN1_2</name>
    <name evidence="10" type="ORF">LOC62_01G001390</name>
</gene>
<dbReference type="InterPro" id="IPR004841">
    <property type="entry name" value="AA-permease/SLC12A_dom"/>
</dbReference>
<dbReference type="GO" id="GO:0016020">
    <property type="term" value="C:membrane"/>
    <property type="evidence" value="ECO:0007669"/>
    <property type="project" value="UniProtKB-SubCell"/>
</dbReference>
<feature type="transmembrane region" description="Helical" evidence="8">
    <location>
        <begin position="498"/>
        <end position="518"/>
    </location>
</feature>
<dbReference type="PANTHER" id="PTHR43341">
    <property type="entry name" value="AMINO ACID PERMEASE"/>
    <property type="match status" value="1"/>
</dbReference>
<dbReference type="Proteomes" id="UP000827549">
    <property type="component" value="Chromosome 1"/>
</dbReference>
<comment type="subcellular location">
    <subcellularLocation>
        <location evidence="1">Membrane</location>
        <topology evidence="1">Multi-pass membrane protein</topology>
    </subcellularLocation>
</comment>
<dbReference type="InterPro" id="IPR050524">
    <property type="entry name" value="APC_YAT"/>
</dbReference>
<dbReference type="PROSITE" id="PS00218">
    <property type="entry name" value="AMINO_ACID_PERMEASE_1"/>
    <property type="match status" value="1"/>
</dbReference>
<proteinExistence type="predicted"/>
<feature type="transmembrane region" description="Helical" evidence="8">
    <location>
        <begin position="253"/>
        <end position="273"/>
    </location>
</feature>
<evidence type="ECO:0000256" key="6">
    <source>
        <dbReference type="ARBA" id="ARBA00023136"/>
    </source>
</evidence>
<feature type="transmembrane region" description="Helical" evidence="8">
    <location>
        <begin position="63"/>
        <end position="82"/>
    </location>
</feature>
<feature type="transmembrane region" description="Helical" evidence="8">
    <location>
        <begin position="294"/>
        <end position="313"/>
    </location>
</feature>
<feature type="transmembrane region" description="Helical" evidence="8">
    <location>
        <begin position="464"/>
        <end position="486"/>
    </location>
</feature>
<evidence type="ECO:0000256" key="8">
    <source>
        <dbReference type="SAM" id="Phobius"/>
    </source>
</evidence>
<keyword evidence="11" id="KW-1185">Reference proteome</keyword>
<evidence type="ECO:0000256" key="4">
    <source>
        <dbReference type="ARBA" id="ARBA00022970"/>
    </source>
</evidence>
<feature type="transmembrane region" description="Helical" evidence="8">
    <location>
        <begin position="175"/>
        <end position="194"/>
    </location>
</feature>
<dbReference type="EMBL" id="CP086714">
    <property type="protein sequence ID" value="WOO77833.1"/>
    <property type="molecule type" value="Genomic_DNA"/>
</dbReference>
<feature type="domain" description="Amino acid permease/ SLC12A" evidence="9">
    <location>
        <begin position="60"/>
        <end position="521"/>
    </location>
</feature>
<evidence type="ECO:0000256" key="3">
    <source>
        <dbReference type="ARBA" id="ARBA00022692"/>
    </source>
</evidence>
<dbReference type="GeneID" id="87804646"/>
<evidence type="ECO:0000313" key="11">
    <source>
        <dbReference type="Proteomes" id="UP000827549"/>
    </source>
</evidence>
<reference evidence="10" key="1">
    <citation type="submission" date="2023-10" db="EMBL/GenBank/DDBJ databases">
        <authorList>
            <person name="Noh H."/>
        </authorList>
    </citation>
    <scope>NUCLEOTIDE SEQUENCE</scope>
    <source>
        <strain evidence="10">DUCC4014</strain>
    </source>
</reference>
<evidence type="ECO:0000256" key="2">
    <source>
        <dbReference type="ARBA" id="ARBA00022448"/>
    </source>
</evidence>
<keyword evidence="2" id="KW-0813">Transport</keyword>
<evidence type="ECO:0000259" key="9">
    <source>
        <dbReference type="Pfam" id="PF00324"/>
    </source>
</evidence>
<keyword evidence="4" id="KW-0029">Amino-acid transport</keyword>
<dbReference type="GO" id="GO:0015171">
    <property type="term" value="F:amino acid transmembrane transporter activity"/>
    <property type="evidence" value="ECO:0007669"/>
    <property type="project" value="TreeGrafter"/>
</dbReference>
<feature type="transmembrane region" description="Helical" evidence="8">
    <location>
        <begin position="392"/>
        <end position="415"/>
    </location>
</feature>
<dbReference type="Pfam" id="PF00324">
    <property type="entry name" value="AA_permease"/>
    <property type="match status" value="1"/>
</dbReference>
<dbReference type="InterPro" id="IPR004840">
    <property type="entry name" value="Amino_acid_permease_CS"/>
</dbReference>
<organism evidence="10 11">
    <name type="scientific">Vanrija pseudolonga</name>
    <dbReference type="NCBI Taxonomy" id="143232"/>
    <lineage>
        <taxon>Eukaryota</taxon>
        <taxon>Fungi</taxon>
        <taxon>Dikarya</taxon>
        <taxon>Basidiomycota</taxon>
        <taxon>Agaricomycotina</taxon>
        <taxon>Tremellomycetes</taxon>
        <taxon>Trichosporonales</taxon>
        <taxon>Trichosporonaceae</taxon>
        <taxon>Vanrija</taxon>
    </lineage>
</organism>
<keyword evidence="3 8" id="KW-0812">Transmembrane</keyword>
<feature type="compositionally biased region" description="Polar residues" evidence="7">
    <location>
        <begin position="1"/>
        <end position="10"/>
    </location>
</feature>
<keyword evidence="5 8" id="KW-1133">Transmembrane helix</keyword>
<sequence>MDPAQPTNDSGDLGESGEKPPSVLYEPSPAGVREERAHDVNIDIHTQRYDGVQRRMEQRHIQMIGLAGTIGTGLFLGSGMVLHRAGPAGALLAYTMCGTLTYAMTACLGEMSTFAPISGGHIHFAERWLHPSMGFAVGWQIVFTTFVAIPTEVIASSILISFWDKKFTQAHQAGYMTMFIVVCSIINLLGVRWFGEFEFAFATMKIILIVGLIIAGLVVSLGGGPNHERIGFRYWKDPGAFVPMLYPGAKGKFLAWFTNVVTAGYSFVGMEAVAIAAAEVKNPRVSIPRAIKRVFIRIVLFYIVSILVIGMLVPSTDPDLLRNRGTAASSPFVIAFSHAGIKVLPSIVNGGVLSSAFSATCSGIYSGSRILYSLGLRGMAPRFVAYTTKRGLPLVAVLITSVFLTLSYMALGAGAETALTWLLALTSLSGFIVWGTVGATYIRFRRGMEVQGFDRSTLRYANPLQPFLAWWVLVWAVLLVFLQGWPVFTRGNWNTTDFFISYITIPVFVLLLVGYTIAKRPRAIKLKDLDFVSNIPTDEETGYEEPKAPTTWWGKVLGFLFT</sequence>
<name>A0AAF1BNA4_9TREE</name>
<feature type="transmembrane region" description="Helical" evidence="8">
    <location>
        <begin position="421"/>
        <end position="444"/>
    </location>
</feature>
<keyword evidence="6 8" id="KW-0472">Membrane</keyword>
<evidence type="ECO:0000256" key="1">
    <source>
        <dbReference type="ARBA" id="ARBA00004141"/>
    </source>
</evidence>
<evidence type="ECO:0000313" key="10">
    <source>
        <dbReference type="EMBL" id="WOO77833.1"/>
    </source>
</evidence>
<evidence type="ECO:0000256" key="7">
    <source>
        <dbReference type="SAM" id="MobiDB-lite"/>
    </source>
</evidence>